<evidence type="ECO:0000313" key="1">
    <source>
        <dbReference type="EMBL" id="GAA2498287.1"/>
    </source>
</evidence>
<dbReference type="EMBL" id="BAAATA010000024">
    <property type="protein sequence ID" value="GAA2498287.1"/>
    <property type="molecule type" value="Genomic_DNA"/>
</dbReference>
<accession>A0ABP5ZIS2</accession>
<keyword evidence="2" id="KW-1185">Reference proteome</keyword>
<organism evidence="1 2">
    <name type="scientific">Streptomyces thermolineatus</name>
    <dbReference type="NCBI Taxonomy" id="44033"/>
    <lineage>
        <taxon>Bacteria</taxon>
        <taxon>Bacillati</taxon>
        <taxon>Actinomycetota</taxon>
        <taxon>Actinomycetes</taxon>
        <taxon>Kitasatosporales</taxon>
        <taxon>Streptomycetaceae</taxon>
        <taxon>Streptomyces</taxon>
    </lineage>
</organism>
<proteinExistence type="predicted"/>
<evidence type="ECO:0000313" key="2">
    <source>
        <dbReference type="Proteomes" id="UP001501358"/>
    </source>
</evidence>
<name>A0ABP5ZIS2_9ACTN</name>
<reference evidence="2" key="1">
    <citation type="journal article" date="2019" name="Int. J. Syst. Evol. Microbiol.">
        <title>The Global Catalogue of Microorganisms (GCM) 10K type strain sequencing project: providing services to taxonomists for standard genome sequencing and annotation.</title>
        <authorList>
            <consortium name="The Broad Institute Genomics Platform"/>
            <consortium name="The Broad Institute Genome Sequencing Center for Infectious Disease"/>
            <person name="Wu L."/>
            <person name="Ma J."/>
        </authorList>
    </citation>
    <scope>NUCLEOTIDE SEQUENCE [LARGE SCALE GENOMIC DNA]</scope>
    <source>
        <strain evidence="2">JCM 6307</strain>
    </source>
</reference>
<gene>
    <name evidence="1" type="ORF">GCM10010406_38560</name>
</gene>
<dbReference type="Proteomes" id="UP001501358">
    <property type="component" value="Unassembled WGS sequence"/>
</dbReference>
<sequence>MGQDEPEGERGERGEGRDRVLVAQPRAEQVLRVHRGIVETDPSRCREALAEASVRRFERHSGVFNSWSLRSGE</sequence>
<comment type="caution">
    <text evidence="1">The sequence shown here is derived from an EMBL/GenBank/DDBJ whole genome shotgun (WGS) entry which is preliminary data.</text>
</comment>
<protein>
    <submittedName>
        <fullName evidence="1">Uncharacterized protein</fullName>
    </submittedName>
</protein>